<feature type="compositionally biased region" description="Low complexity" evidence="1">
    <location>
        <begin position="20"/>
        <end position="29"/>
    </location>
</feature>
<dbReference type="RefSeq" id="WP_155473456.1">
    <property type="nucleotide sequence ID" value="NZ_BMKG01000009.1"/>
</dbReference>
<evidence type="ECO:0000313" key="2">
    <source>
        <dbReference type="EMBL" id="GGC00763.1"/>
    </source>
</evidence>
<sequence length="95" mass="9918">MPNNTNDTNGGRSLDQSVQAGIDAANAIDADTRSESDKGYDEAVRTPWNGSEQSDRPQQRKGEQHGEDAQSLSGGGRPSDPTGVETAAGNQQSSS</sequence>
<feature type="compositionally biased region" description="Basic and acidic residues" evidence="1">
    <location>
        <begin position="30"/>
        <end position="44"/>
    </location>
</feature>
<feature type="compositionally biased region" description="Basic and acidic residues" evidence="1">
    <location>
        <begin position="53"/>
        <end position="68"/>
    </location>
</feature>
<dbReference type="Proteomes" id="UP000622638">
    <property type="component" value="Unassembled WGS sequence"/>
</dbReference>
<feature type="compositionally biased region" description="Polar residues" evidence="1">
    <location>
        <begin position="1"/>
        <end position="19"/>
    </location>
</feature>
<keyword evidence="5" id="KW-1185">Reference proteome</keyword>
<comment type="caution">
    <text evidence="3">The sequence shown here is derived from an EMBL/GenBank/DDBJ whole genome shotgun (WGS) entry which is preliminary data.</text>
</comment>
<evidence type="ECO:0000313" key="4">
    <source>
        <dbReference type="Proteomes" id="UP000430634"/>
    </source>
</evidence>
<gene>
    <name evidence="2" type="ORF">GCM10011572_23470</name>
    <name evidence="3" type="ORF">GM672_26190</name>
</gene>
<reference evidence="2" key="1">
    <citation type="journal article" date="2014" name="Int. J. Syst. Evol. Microbiol.">
        <title>Complete genome of a new Firmicutes species belonging to the dominant human colonic microbiota ('Ruminococcus bicirculans') reveals two chromosomes and a selective capacity to utilize plant glucans.</title>
        <authorList>
            <consortium name="NISC Comparative Sequencing Program"/>
            <person name="Wegmann U."/>
            <person name="Louis P."/>
            <person name="Goesmann A."/>
            <person name="Henrissat B."/>
            <person name="Duncan S.H."/>
            <person name="Flint H.J."/>
        </authorList>
    </citation>
    <scope>NUCLEOTIDE SEQUENCE</scope>
    <source>
        <strain evidence="2">CGMCC 1.15931</strain>
    </source>
</reference>
<evidence type="ECO:0000313" key="3">
    <source>
        <dbReference type="EMBL" id="MTV56220.1"/>
    </source>
</evidence>
<organism evidence="3 4">
    <name type="scientific">Pseudoduganella buxea</name>
    <dbReference type="NCBI Taxonomy" id="1949069"/>
    <lineage>
        <taxon>Bacteria</taxon>
        <taxon>Pseudomonadati</taxon>
        <taxon>Pseudomonadota</taxon>
        <taxon>Betaproteobacteria</taxon>
        <taxon>Burkholderiales</taxon>
        <taxon>Oxalobacteraceae</taxon>
        <taxon>Telluria group</taxon>
        <taxon>Pseudoduganella</taxon>
    </lineage>
</organism>
<dbReference type="OrthoDB" id="8759237at2"/>
<evidence type="ECO:0000256" key="1">
    <source>
        <dbReference type="SAM" id="MobiDB-lite"/>
    </source>
</evidence>
<name>A0A6I3T3K3_9BURK</name>
<accession>A0A6I3T3K3</accession>
<protein>
    <submittedName>
        <fullName evidence="3">Uncharacterized protein</fullName>
    </submittedName>
</protein>
<reference evidence="2" key="4">
    <citation type="submission" date="2024-05" db="EMBL/GenBank/DDBJ databases">
        <authorList>
            <person name="Sun Q."/>
            <person name="Zhou Y."/>
        </authorList>
    </citation>
    <scope>NUCLEOTIDE SEQUENCE</scope>
    <source>
        <strain evidence="2">CGMCC 1.15931</strain>
    </source>
</reference>
<reference evidence="5" key="2">
    <citation type="journal article" date="2019" name="Int. J. Syst. Evol. Microbiol.">
        <title>The Global Catalogue of Microorganisms (GCM) 10K type strain sequencing project: providing services to taxonomists for standard genome sequencing and annotation.</title>
        <authorList>
            <consortium name="The Broad Institute Genomics Platform"/>
            <consortium name="The Broad Institute Genome Sequencing Center for Infectious Disease"/>
            <person name="Wu L."/>
            <person name="Ma J."/>
        </authorList>
    </citation>
    <scope>NUCLEOTIDE SEQUENCE [LARGE SCALE GENOMIC DNA]</scope>
    <source>
        <strain evidence="5">CGMCC 1.15931</strain>
    </source>
</reference>
<proteinExistence type="predicted"/>
<evidence type="ECO:0000313" key="5">
    <source>
        <dbReference type="Proteomes" id="UP000622638"/>
    </source>
</evidence>
<dbReference type="EMBL" id="BMKG01000009">
    <property type="protein sequence ID" value="GGC00763.1"/>
    <property type="molecule type" value="Genomic_DNA"/>
</dbReference>
<feature type="region of interest" description="Disordered" evidence="1">
    <location>
        <begin position="1"/>
        <end position="95"/>
    </location>
</feature>
<dbReference type="EMBL" id="WNKZ01000142">
    <property type="protein sequence ID" value="MTV56220.1"/>
    <property type="molecule type" value="Genomic_DNA"/>
</dbReference>
<dbReference type="AlphaFoldDB" id="A0A6I3T3K3"/>
<reference evidence="3 4" key="3">
    <citation type="submission" date="2019-11" db="EMBL/GenBank/DDBJ databases">
        <title>Type strains purchased from KCTC, JCM and DSMZ.</title>
        <authorList>
            <person name="Lu H."/>
        </authorList>
    </citation>
    <scope>NUCLEOTIDE SEQUENCE [LARGE SCALE GENOMIC DNA]</scope>
    <source>
        <strain evidence="3 4">KCTC 52429</strain>
    </source>
</reference>
<dbReference type="Proteomes" id="UP000430634">
    <property type="component" value="Unassembled WGS sequence"/>
</dbReference>